<comment type="caution">
    <text evidence="2">The sequence shown here is derived from an EMBL/GenBank/DDBJ whole genome shotgun (WGS) entry which is preliminary data.</text>
</comment>
<dbReference type="STRING" id="22663.A0A2I0L9W0"/>
<evidence type="ECO:0000256" key="1">
    <source>
        <dbReference type="SAM" id="SignalP"/>
    </source>
</evidence>
<accession>A0A2I0L9W0</accession>
<name>A0A2I0L9W0_PUNGR</name>
<gene>
    <name evidence="2" type="ORF">CRG98_002056</name>
</gene>
<keyword evidence="1" id="KW-0732">Signal</keyword>
<feature type="non-terminal residue" evidence="2">
    <location>
        <position position="77"/>
    </location>
</feature>
<organism evidence="2 3">
    <name type="scientific">Punica granatum</name>
    <name type="common">Pomegranate</name>
    <dbReference type="NCBI Taxonomy" id="22663"/>
    <lineage>
        <taxon>Eukaryota</taxon>
        <taxon>Viridiplantae</taxon>
        <taxon>Streptophyta</taxon>
        <taxon>Embryophyta</taxon>
        <taxon>Tracheophyta</taxon>
        <taxon>Spermatophyta</taxon>
        <taxon>Magnoliopsida</taxon>
        <taxon>eudicotyledons</taxon>
        <taxon>Gunneridae</taxon>
        <taxon>Pentapetalae</taxon>
        <taxon>rosids</taxon>
        <taxon>malvids</taxon>
        <taxon>Myrtales</taxon>
        <taxon>Lythraceae</taxon>
        <taxon>Punica</taxon>
    </lineage>
</organism>
<keyword evidence="3" id="KW-1185">Reference proteome</keyword>
<dbReference type="EMBL" id="PGOL01000091">
    <property type="protein sequence ID" value="PKI77450.1"/>
    <property type="molecule type" value="Genomic_DNA"/>
</dbReference>
<protein>
    <submittedName>
        <fullName evidence="2">Uncharacterized protein</fullName>
    </submittedName>
</protein>
<feature type="signal peptide" evidence="1">
    <location>
        <begin position="1"/>
        <end position="19"/>
    </location>
</feature>
<dbReference type="PANTHER" id="PTHR46801:SF2">
    <property type="entry name" value="LIPOPOLYSACCHARIDE-BINDING PROTEIN"/>
    <property type="match status" value="1"/>
</dbReference>
<reference evidence="2 3" key="1">
    <citation type="submission" date="2017-11" db="EMBL/GenBank/DDBJ databases">
        <title>De-novo sequencing of pomegranate (Punica granatum L.) genome.</title>
        <authorList>
            <person name="Akparov Z."/>
            <person name="Amiraslanov A."/>
            <person name="Hajiyeva S."/>
            <person name="Abbasov M."/>
            <person name="Kaur K."/>
            <person name="Hamwieh A."/>
            <person name="Solovyev V."/>
            <person name="Salamov A."/>
            <person name="Braich B."/>
            <person name="Kosarev P."/>
            <person name="Mahmoud A."/>
            <person name="Hajiyev E."/>
            <person name="Babayeva S."/>
            <person name="Izzatullayeva V."/>
            <person name="Mammadov A."/>
            <person name="Mammadov A."/>
            <person name="Sharifova S."/>
            <person name="Ojaghi J."/>
            <person name="Eynullazada K."/>
            <person name="Bayramov B."/>
            <person name="Abdulazimova A."/>
            <person name="Shahmuradov I."/>
        </authorList>
    </citation>
    <scope>NUCLEOTIDE SEQUENCE [LARGE SCALE GENOMIC DNA]</scope>
    <source>
        <strain evidence="3">cv. AG2017</strain>
        <tissue evidence="2">Leaf</tissue>
    </source>
</reference>
<evidence type="ECO:0000313" key="3">
    <source>
        <dbReference type="Proteomes" id="UP000233551"/>
    </source>
</evidence>
<sequence>MAAPSLLLIALCSLLMVSARTQLRPNEEQPEGFISVLVSDKGLEFVKDLLVSEALSSIIPLQLPQIRKTVKVPVVGE</sequence>
<evidence type="ECO:0000313" key="2">
    <source>
        <dbReference type="EMBL" id="PKI77450.1"/>
    </source>
</evidence>
<proteinExistence type="predicted"/>
<dbReference type="Proteomes" id="UP000233551">
    <property type="component" value="Unassembled WGS sequence"/>
</dbReference>
<dbReference type="AlphaFoldDB" id="A0A2I0L9W0"/>
<feature type="chain" id="PRO_5014180724" evidence="1">
    <location>
        <begin position="20"/>
        <end position="77"/>
    </location>
</feature>
<dbReference type="InterPro" id="IPR045897">
    <property type="entry name" value="BPI/LBP_pln"/>
</dbReference>
<dbReference type="PANTHER" id="PTHR46801">
    <property type="entry name" value="OS06G0309200 PROTEIN"/>
    <property type="match status" value="1"/>
</dbReference>